<dbReference type="GO" id="GO:0043546">
    <property type="term" value="F:molybdopterin cofactor binding"/>
    <property type="evidence" value="ECO:0007669"/>
    <property type="project" value="InterPro"/>
</dbReference>
<dbReference type="EMBL" id="PDOD01000001">
    <property type="protein sequence ID" value="PYZ94789.1"/>
    <property type="molecule type" value="Genomic_DNA"/>
</dbReference>
<sequence>MDEFLKHFRTKQLEESTEKVMSTQCPYCSVQCTMDLIEDTVLTNKRFKSKPNKNSPTSGGRMCIKGANAHQHVYNDERITRPLLKIDGEFVPVPWELASEYIAKQFQSIQHSYGNDAVGVYGGGSLTNEVTYLLGKFARVALKTKHIDYNGRFCMSAAAAASNAAFGIDRGLSNSLQDIPDTNCLILAGTNIGDCQPTIVPYFRQAKKNGAYIIVIDPRETATTKLADLHLKPKPGTDASLAQGLLKILIDEGFIDSEFIASRTNGYKELAEDLSSVNLLRVSEVTGVSAEDIITAARKYGEAQNGFILTARGVEQHANGSYTVGQFINMALATGKIGRYGSGFGSITGQGNGQGGREHGQKADQLPGYRSIEDDEDRKIIADLWEINESDLPRKGVSAYEMIEKMAEGEIKGLFVMGSNPAVSNPNGVYTEHALKQLDYLVVADMFLSETARMADLVLPVSSYLENEGTLTNLEGRVTLRKAEKPMPKTIKHDWEILCDLAGYLGAGEAFDFSSAQAIFEELRLATKGATADYYGISYERLSHETICWPCPDEQHPGTERLFDSDFAHADGKAIFTPLDLKNEVDDTMINDEYPLLLTTGRLMSHYLTGVQTRRSADLLKREKEPLLDIHPDTAECYGIQDKELVELKSSKGTVIIRANFTKSIRKDTLFAPFHWGDSQSVNRVTQPRLDPVCKMPEFKRTEVSVVPLVEKAPILQVPEGKT</sequence>
<dbReference type="Gene3D" id="3.40.50.740">
    <property type="match status" value="1"/>
</dbReference>
<gene>
    <name evidence="7" type="ORF">CR194_04470</name>
</gene>
<dbReference type="RefSeq" id="WP_110608423.1">
    <property type="nucleotide sequence ID" value="NZ_PDOD01000001.1"/>
</dbReference>
<name>A0A323TJ97_9BACI</name>
<dbReference type="SMART" id="SM00926">
    <property type="entry name" value="Molybdop_Fe4S4"/>
    <property type="match status" value="1"/>
</dbReference>
<dbReference type="InterPro" id="IPR009010">
    <property type="entry name" value="Asp_de-COase-like_dom_sf"/>
</dbReference>
<dbReference type="GO" id="GO:0046872">
    <property type="term" value="F:metal ion binding"/>
    <property type="evidence" value="ECO:0007669"/>
    <property type="project" value="UniProtKB-KW"/>
</dbReference>
<comment type="caution">
    <text evidence="7">The sequence shown here is derived from an EMBL/GenBank/DDBJ whole genome shotgun (WGS) entry which is preliminary data.</text>
</comment>
<dbReference type="InterPro" id="IPR006657">
    <property type="entry name" value="MoPterin_dinucl-bd_dom"/>
</dbReference>
<keyword evidence="3" id="KW-0479">Metal-binding</keyword>
<dbReference type="Proteomes" id="UP000248214">
    <property type="component" value="Unassembled WGS sequence"/>
</dbReference>
<evidence type="ECO:0000313" key="8">
    <source>
        <dbReference type="Proteomes" id="UP000248214"/>
    </source>
</evidence>
<dbReference type="PROSITE" id="PS51669">
    <property type="entry name" value="4FE4S_MOW_BIS_MGD"/>
    <property type="match status" value="1"/>
</dbReference>
<reference evidence="7 8" key="1">
    <citation type="submission" date="2017-10" db="EMBL/GenBank/DDBJ databases">
        <title>Bacillus sp. nov., a halophilic bacterium isolated from a Keqin Lake.</title>
        <authorList>
            <person name="Wang H."/>
        </authorList>
    </citation>
    <scope>NUCLEOTIDE SEQUENCE [LARGE SCALE GENOMIC DNA]</scope>
    <source>
        <strain evidence="7 8">KQ-12</strain>
    </source>
</reference>
<proteinExistence type="predicted"/>
<dbReference type="InterPro" id="IPR006963">
    <property type="entry name" value="Mopterin_OxRdtase_4Fe-4S_dom"/>
</dbReference>
<dbReference type="Gene3D" id="2.20.25.90">
    <property type="entry name" value="ADC-like domains"/>
    <property type="match status" value="1"/>
</dbReference>
<dbReference type="GO" id="GO:0003954">
    <property type="term" value="F:NADH dehydrogenase activity"/>
    <property type="evidence" value="ECO:0007669"/>
    <property type="project" value="TreeGrafter"/>
</dbReference>
<dbReference type="Pfam" id="PF00384">
    <property type="entry name" value="Molybdopterin"/>
    <property type="match status" value="1"/>
</dbReference>
<dbReference type="SUPFAM" id="SSF50692">
    <property type="entry name" value="ADC-like"/>
    <property type="match status" value="1"/>
</dbReference>
<keyword evidence="2" id="KW-0004">4Fe-4S</keyword>
<dbReference type="PANTHER" id="PTHR43105">
    <property type="entry name" value="RESPIRATORY NITRATE REDUCTASE"/>
    <property type="match status" value="1"/>
</dbReference>
<organism evidence="7 8">
    <name type="scientific">Salipaludibacillus keqinensis</name>
    <dbReference type="NCBI Taxonomy" id="2045207"/>
    <lineage>
        <taxon>Bacteria</taxon>
        <taxon>Bacillati</taxon>
        <taxon>Bacillota</taxon>
        <taxon>Bacilli</taxon>
        <taxon>Bacillales</taxon>
        <taxon>Bacillaceae</taxon>
    </lineage>
</organism>
<evidence type="ECO:0000256" key="1">
    <source>
        <dbReference type="ARBA" id="ARBA00001942"/>
    </source>
</evidence>
<evidence type="ECO:0000256" key="4">
    <source>
        <dbReference type="ARBA" id="ARBA00023004"/>
    </source>
</evidence>
<dbReference type="InterPro" id="IPR050123">
    <property type="entry name" value="Prok_molybdopt-oxidoreductase"/>
</dbReference>
<dbReference type="InterPro" id="IPR006655">
    <property type="entry name" value="Mopterin_OxRdtase_prok_CS"/>
</dbReference>
<dbReference type="Pfam" id="PF04879">
    <property type="entry name" value="Molybdop_Fe4S4"/>
    <property type="match status" value="1"/>
</dbReference>
<comment type="cofactor">
    <cofactor evidence="1">
        <name>Mo-bis(molybdopterin guanine dinucleotide)</name>
        <dbReference type="ChEBI" id="CHEBI:60539"/>
    </cofactor>
</comment>
<dbReference type="SUPFAM" id="SSF53706">
    <property type="entry name" value="Formate dehydrogenase/DMSO reductase, domains 1-3"/>
    <property type="match status" value="1"/>
</dbReference>
<dbReference type="InterPro" id="IPR006656">
    <property type="entry name" value="Mopterin_OxRdtase"/>
</dbReference>
<dbReference type="Gene3D" id="3.40.228.10">
    <property type="entry name" value="Dimethylsulfoxide Reductase, domain 2"/>
    <property type="match status" value="1"/>
</dbReference>
<dbReference type="GO" id="GO:0051539">
    <property type="term" value="F:4 iron, 4 sulfur cluster binding"/>
    <property type="evidence" value="ECO:0007669"/>
    <property type="project" value="UniProtKB-KW"/>
</dbReference>
<dbReference type="GO" id="GO:0022904">
    <property type="term" value="P:respiratory electron transport chain"/>
    <property type="evidence" value="ECO:0007669"/>
    <property type="project" value="TreeGrafter"/>
</dbReference>
<dbReference type="PANTHER" id="PTHR43105:SF10">
    <property type="entry name" value="NADH-QUINONE OXIDOREDUCTASE SUBUNIT G"/>
    <property type="match status" value="1"/>
</dbReference>
<dbReference type="AlphaFoldDB" id="A0A323TJ97"/>
<evidence type="ECO:0000259" key="6">
    <source>
        <dbReference type="PROSITE" id="PS51669"/>
    </source>
</evidence>
<dbReference type="NCBIfam" id="NF047855">
    <property type="entry name" value="AssmNtatRedNasC"/>
    <property type="match status" value="1"/>
</dbReference>
<dbReference type="CDD" id="cd00508">
    <property type="entry name" value="MopB_CT_Fdh-Nap-like"/>
    <property type="match status" value="1"/>
</dbReference>
<keyword evidence="5" id="KW-0411">Iron-sulfur</keyword>
<dbReference type="Pfam" id="PF01568">
    <property type="entry name" value="Molydop_binding"/>
    <property type="match status" value="1"/>
</dbReference>
<keyword evidence="4" id="KW-0408">Iron</keyword>
<evidence type="ECO:0000256" key="2">
    <source>
        <dbReference type="ARBA" id="ARBA00022485"/>
    </source>
</evidence>
<protein>
    <submittedName>
        <fullName evidence="7">Nitrite reductase</fullName>
    </submittedName>
</protein>
<dbReference type="Gene3D" id="2.40.40.20">
    <property type="match status" value="1"/>
</dbReference>
<feature type="domain" description="4Fe-4S Mo/W bis-MGD-type" evidence="6">
    <location>
        <begin position="18"/>
        <end position="77"/>
    </location>
</feature>
<accession>A0A323TJ97</accession>
<evidence type="ECO:0000256" key="5">
    <source>
        <dbReference type="ARBA" id="ARBA00023014"/>
    </source>
</evidence>
<dbReference type="OrthoDB" id="9805142at2"/>
<dbReference type="PROSITE" id="PS00932">
    <property type="entry name" value="MOLYBDOPTERIN_PROK_3"/>
    <property type="match status" value="1"/>
</dbReference>
<dbReference type="PROSITE" id="PS00490">
    <property type="entry name" value="MOLYBDOPTERIN_PROK_2"/>
    <property type="match status" value="1"/>
</dbReference>
<keyword evidence="8" id="KW-1185">Reference proteome</keyword>
<evidence type="ECO:0000256" key="3">
    <source>
        <dbReference type="ARBA" id="ARBA00022723"/>
    </source>
</evidence>
<dbReference type="GO" id="GO:0016020">
    <property type="term" value="C:membrane"/>
    <property type="evidence" value="ECO:0007669"/>
    <property type="project" value="TreeGrafter"/>
</dbReference>
<evidence type="ECO:0000313" key="7">
    <source>
        <dbReference type="EMBL" id="PYZ94789.1"/>
    </source>
</evidence>